<dbReference type="Proteomes" id="UP000315295">
    <property type="component" value="Unassembled WGS sequence"/>
</dbReference>
<dbReference type="AlphaFoldDB" id="A0A540K8E1"/>
<evidence type="ECO:0000313" key="2">
    <source>
        <dbReference type="Proteomes" id="UP000315295"/>
    </source>
</evidence>
<dbReference type="EMBL" id="VIEB01001791">
    <property type="protein sequence ID" value="TQD70484.1"/>
    <property type="molecule type" value="Genomic_DNA"/>
</dbReference>
<keyword evidence="2" id="KW-1185">Reference proteome</keyword>
<reference evidence="1 2" key="1">
    <citation type="journal article" date="2019" name="G3 (Bethesda)">
        <title>Sequencing of a Wild Apple (Malus baccata) Genome Unravels the Differences Between Cultivated and Wild Apple Species Regarding Disease Resistance and Cold Tolerance.</title>
        <authorList>
            <person name="Chen X."/>
        </authorList>
    </citation>
    <scope>NUCLEOTIDE SEQUENCE [LARGE SCALE GENOMIC DNA]</scope>
    <source>
        <strain evidence="2">cv. Shandingzi</strain>
        <tissue evidence="1">Leaves</tissue>
    </source>
</reference>
<evidence type="ECO:0000313" key="1">
    <source>
        <dbReference type="EMBL" id="TQD70484.1"/>
    </source>
</evidence>
<organism evidence="1 2">
    <name type="scientific">Malus baccata</name>
    <name type="common">Siberian crab apple</name>
    <name type="synonym">Pyrus baccata</name>
    <dbReference type="NCBI Taxonomy" id="106549"/>
    <lineage>
        <taxon>Eukaryota</taxon>
        <taxon>Viridiplantae</taxon>
        <taxon>Streptophyta</taxon>
        <taxon>Embryophyta</taxon>
        <taxon>Tracheophyta</taxon>
        <taxon>Spermatophyta</taxon>
        <taxon>Magnoliopsida</taxon>
        <taxon>eudicotyledons</taxon>
        <taxon>Gunneridae</taxon>
        <taxon>Pentapetalae</taxon>
        <taxon>rosids</taxon>
        <taxon>fabids</taxon>
        <taxon>Rosales</taxon>
        <taxon>Rosaceae</taxon>
        <taxon>Amygdaloideae</taxon>
        <taxon>Maleae</taxon>
        <taxon>Malus</taxon>
    </lineage>
</organism>
<accession>A0A540K8E1</accession>
<proteinExistence type="predicted"/>
<protein>
    <submittedName>
        <fullName evidence="1">Uncharacterized protein</fullName>
    </submittedName>
</protein>
<comment type="caution">
    <text evidence="1">The sequence shown here is derived from an EMBL/GenBank/DDBJ whole genome shotgun (WGS) entry which is preliminary data.</text>
</comment>
<gene>
    <name evidence="1" type="ORF">C1H46_043979</name>
</gene>
<sequence>MEPTGRFYEKLSNVASAKVDQDLVGVVEGNDGVSGVEVVILVNHVVITENGHSFQVKSKSFVKPFDDGLELRHLIAQHNTVNHHLQIFPRLEYQIVHRVADRPSIVPRQAEYNRSATSAVNERAEMVASLVDFVEILFVNERRRHRNWKSVLNCDSERRENNESDSANAIVQMIFFNDNVDKGRDLEEQLKRWRESVAAAMWRSDSH</sequence>
<name>A0A540K8E1_MALBA</name>